<dbReference type="EMBL" id="DUZY01000006">
    <property type="protein sequence ID" value="DAD43092.1"/>
    <property type="molecule type" value="Genomic_DNA"/>
</dbReference>
<evidence type="ECO:0000259" key="6">
    <source>
        <dbReference type="PROSITE" id="PS51005"/>
    </source>
</evidence>
<evidence type="ECO:0000256" key="5">
    <source>
        <dbReference type="SAM" id="MobiDB-lite"/>
    </source>
</evidence>
<feature type="region of interest" description="Disordered" evidence="5">
    <location>
        <begin position="173"/>
        <end position="217"/>
    </location>
</feature>
<keyword evidence="3" id="KW-0804">Transcription</keyword>
<organism evidence="7 8">
    <name type="scientific">Nelumbo nucifera</name>
    <name type="common">Sacred lotus</name>
    <dbReference type="NCBI Taxonomy" id="4432"/>
    <lineage>
        <taxon>Eukaryota</taxon>
        <taxon>Viridiplantae</taxon>
        <taxon>Streptophyta</taxon>
        <taxon>Embryophyta</taxon>
        <taxon>Tracheophyta</taxon>
        <taxon>Spermatophyta</taxon>
        <taxon>Magnoliopsida</taxon>
        <taxon>Proteales</taxon>
        <taxon>Nelumbonaceae</taxon>
        <taxon>Nelumbo</taxon>
    </lineage>
</organism>
<feature type="compositionally biased region" description="Polar residues" evidence="5">
    <location>
        <begin position="181"/>
        <end position="190"/>
    </location>
</feature>
<dbReference type="Pfam" id="PF02365">
    <property type="entry name" value="NAM"/>
    <property type="match status" value="1"/>
</dbReference>
<evidence type="ECO:0000256" key="1">
    <source>
        <dbReference type="ARBA" id="ARBA00023015"/>
    </source>
</evidence>
<accession>A0A822ZD86</accession>
<evidence type="ECO:0000256" key="3">
    <source>
        <dbReference type="ARBA" id="ARBA00023163"/>
    </source>
</evidence>
<proteinExistence type="predicted"/>
<feature type="region of interest" description="Disordered" evidence="5">
    <location>
        <begin position="84"/>
        <end position="112"/>
    </location>
</feature>
<dbReference type="Gene3D" id="2.170.150.80">
    <property type="entry name" value="NAC domain"/>
    <property type="match status" value="1"/>
</dbReference>
<dbReference type="PROSITE" id="PS51005">
    <property type="entry name" value="NAC"/>
    <property type="match status" value="1"/>
</dbReference>
<dbReference type="AlphaFoldDB" id="A0A822ZD86"/>
<protein>
    <recommendedName>
        <fullName evidence="6">NAC domain-containing protein</fullName>
    </recommendedName>
</protein>
<keyword evidence="1" id="KW-0805">Transcription regulation</keyword>
<keyword evidence="4" id="KW-0539">Nucleus</keyword>
<dbReference type="Proteomes" id="UP000607653">
    <property type="component" value="Unassembled WGS sequence"/>
</dbReference>
<dbReference type="PANTHER" id="PTHR31719">
    <property type="entry name" value="NAC TRANSCRIPTION FACTOR 56"/>
    <property type="match status" value="1"/>
</dbReference>
<comment type="caution">
    <text evidence="7">The sequence shown here is derived from an EMBL/GenBank/DDBJ whole genome shotgun (WGS) entry which is preliminary data.</text>
</comment>
<gene>
    <name evidence="7" type="ORF">HUJ06_001322</name>
</gene>
<feature type="compositionally biased region" description="Basic and acidic residues" evidence="5">
    <location>
        <begin position="196"/>
        <end position="217"/>
    </location>
</feature>
<keyword evidence="8" id="KW-1185">Reference proteome</keyword>
<dbReference type="GO" id="GO:0003677">
    <property type="term" value="F:DNA binding"/>
    <property type="evidence" value="ECO:0007669"/>
    <property type="project" value="UniProtKB-KW"/>
</dbReference>
<sequence length="337" mass="38820">MERITWVNDEVVELPVGFRFAPTDEELITGYLAEKIRDPTLRMHKMTEVDIYQFDPEELIAKYRYTGEREGEWYFFTPRSRKYPNGSRPRRDTTNGHWKATGADKPIKDKNKNDIGVKKSLVFYSGSSSHKGSKTNWIMHEYRIAEHERAVNNEPDRLKFDDYVLCRIYKHSRGNGKRNDASPTVATDQSGEAGVEAEREGQERIQGQHEAENRKEEEDLYEALDKMLSDDYRRYSDLLESLELQSDCGPSEPRFSNLNSAYATFDMGNMIKPAPAMPRHNLPSMNNMLEPVIPVMPLQSFPPTNTLPNVEFTSEFGIPMQNVGESVTPNTKKQRIL</sequence>
<dbReference type="InterPro" id="IPR036093">
    <property type="entry name" value="NAC_dom_sf"/>
</dbReference>
<evidence type="ECO:0000256" key="4">
    <source>
        <dbReference type="ARBA" id="ARBA00023242"/>
    </source>
</evidence>
<evidence type="ECO:0000313" key="8">
    <source>
        <dbReference type="Proteomes" id="UP000607653"/>
    </source>
</evidence>
<feature type="domain" description="NAC" evidence="6">
    <location>
        <begin position="14"/>
        <end position="171"/>
    </location>
</feature>
<evidence type="ECO:0000313" key="7">
    <source>
        <dbReference type="EMBL" id="DAD43092.1"/>
    </source>
</evidence>
<dbReference type="SUPFAM" id="SSF101941">
    <property type="entry name" value="NAC domain"/>
    <property type="match status" value="1"/>
</dbReference>
<keyword evidence="2" id="KW-0238">DNA-binding</keyword>
<dbReference type="GO" id="GO:0006355">
    <property type="term" value="P:regulation of DNA-templated transcription"/>
    <property type="evidence" value="ECO:0007669"/>
    <property type="project" value="InterPro"/>
</dbReference>
<name>A0A822ZD86_NELNU</name>
<dbReference type="InterPro" id="IPR003441">
    <property type="entry name" value="NAC-dom"/>
</dbReference>
<dbReference type="PANTHER" id="PTHR31719:SF212">
    <property type="entry name" value="NAC DOMAIN-CONTAINING PROTEIN 72-LIKE"/>
    <property type="match status" value="1"/>
</dbReference>
<reference evidence="7 8" key="1">
    <citation type="journal article" date="2020" name="Mol. Biol. Evol.">
        <title>Distinct Expression and Methylation Patterns for Genes with Different Fates following a Single Whole-Genome Duplication in Flowering Plants.</title>
        <authorList>
            <person name="Shi T."/>
            <person name="Rahmani R.S."/>
            <person name="Gugger P.F."/>
            <person name="Wang M."/>
            <person name="Li H."/>
            <person name="Zhang Y."/>
            <person name="Li Z."/>
            <person name="Wang Q."/>
            <person name="Van de Peer Y."/>
            <person name="Marchal K."/>
            <person name="Chen J."/>
        </authorList>
    </citation>
    <scope>NUCLEOTIDE SEQUENCE [LARGE SCALE GENOMIC DNA]</scope>
    <source>
        <tissue evidence="7">Leaf</tissue>
    </source>
</reference>
<evidence type="ECO:0000256" key="2">
    <source>
        <dbReference type="ARBA" id="ARBA00023125"/>
    </source>
</evidence>